<feature type="compositionally biased region" description="Polar residues" evidence="1">
    <location>
        <begin position="580"/>
        <end position="593"/>
    </location>
</feature>
<keyword evidence="4" id="KW-1185">Reference proteome</keyword>
<evidence type="ECO:0000313" key="4">
    <source>
        <dbReference type="Proteomes" id="UP000030746"/>
    </source>
</evidence>
<feature type="region of interest" description="Disordered" evidence="1">
    <location>
        <begin position="199"/>
        <end position="246"/>
    </location>
</feature>
<dbReference type="CTD" id="20238015"/>
<feature type="compositionally biased region" description="Acidic residues" evidence="1">
    <location>
        <begin position="894"/>
        <end position="909"/>
    </location>
</feature>
<dbReference type="AlphaFoldDB" id="V4AR01"/>
<dbReference type="InterPro" id="IPR011992">
    <property type="entry name" value="EF-hand-dom_pair"/>
</dbReference>
<dbReference type="HOGENOM" id="CLU_255737_0_0_1"/>
<feature type="region of interest" description="Disordered" evidence="1">
    <location>
        <begin position="732"/>
        <end position="922"/>
    </location>
</feature>
<feature type="domain" description="EH" evidence="2">
    <location>
        <begin position="103"/>
        <end position="214"/>
    </location>
</feature>
<dbReference type="RefSeq" id="XP_009051863.1">
    <property type="nucleotide sequence ID" value="XM_009053615.1"/>
</dbReference>
<feature type="compositionally biased region" description="Basic and acidic residues" evidence="1">
    <location>
        <begin position="754"/>
        <end position="766"/>
    </location>
</feature>
<feature type="compositionally biased region" description="Polar residues" evidence="1">
    <location>
        <begin position="910"/>
        <end position="921"/>
    </location>
</feature>
<feature type="region of interest" description="Disordered" evidence="1">
    <location>
        <begin position="56"/>
        <end position="90"/>
    </location>
</feature>
<feature type="compositionally biased region" description="Basic and acidic residues" evidence="1">
    <location>
        <begin position="791"/>
        <end position="801"/>
    </location>
</feature>
<feature type="compositionally biased region" description="Polar residues" evidence="1">
    <location>
        <begin position="832"/>
        <end position="880"/>
    </location>
</feature>
<feature type="compositionally biased region" description="Low complexity" evidence="1">
    <location>
        <begin position="199"/>
        <end position="211"/>
    </location>
</feature>
<accession>V4AR01</accession>
<dbReference type="Gene3D" id="1.10.238.10">
    <property type="entry name" value="EF-hand"/>
    <property type="match status" value="1"/>
</dbReference>
<feature type="compositionally biased region" description="Low complexity" evidence="1">
    <location>
        <begin position="398"/>
        <end position="407"/>
    </location>
</feature>
<sequence length="1119" mass="121432">MACSDLNAPKTAKLFHKPAVKDVQVSHHTNKTYHQSDQARQWQSSTELEGLFHQNIPEAQPGPVPPAEAAGNTSSVVASASTTASPAAGTPSGKLLPEWCYRSGKDLPPLYQQVYEAALVDGKIDTNRLYPILLLSCLPREVLGYIWSMCNTATPGQLIQTELNAVLALIALAQNNHSIMNKEILKRCPQPPLPILQSVPPVAPGGVAPSVSPGPQPTPGTPQPNQLPENQNQPSVAPTNQAPATSSFSVVAPKPTLGTGIVQQNPGTIQPISAPTASLTPHSIGGTMGGSRNINQSEPAIITHTSEDDFADFQSADKATTEDEFGEFMGTNNPACITVEEKPPYIISVPKVDPKVSDEMTADEKYSNVRSFFGSSGSSGHTSPNSLDEEDYTDCRDSTSQFSTSEQSENEDIKAFESYVEEFNRKKEKLHPESPLHNPFPRLPVIDKATSNIVIPPIPSSFGLQLSSEATPQDDFDDFKSAIQVSTPSAVTTVTSSDSEFADFQTSSKPVPSSSSTSNDLNLIGDEDKYGALRSLVLEDPATTTKPSEATVPFAQFDEAVTENESDDWADFASAAPEESANNGNNKSSVLNVNSTKQPETDWADFGDTVTPTAETVNIQPSWISSNPTLLTPTNIMSRSSNSVSSTSLAGTETEDDWSDFSTAINQDSQATPSNPLEESDWFNSTGTSDTTTSVVTVKKALKSDEIQNVFKVRNDPNTQASYKIPTLEKKVRQISLDDDDPPPMDYHDEGDDHDITRGYDLEEYHNPSPLSGYGYSNQNKGMFLNQVAKKISEKSDRDRTSLSPETEDDSYSSKDSYNWKGKTKHFKEDSQSISSLELPTKTASLKTGSDNGGSDSQSISSMEFGQFESSSKTPVSAESKSLDSLDFPQDLPGDGDPDETLENTDTVDLDSSMNQSTPGISNGIKPLADRYNITDEVVTSDGYSYEWERCLQNCLRMIKESNIIFNSISTSNVCTEVLQSSKGSAYIDGIVEIYRVACRVMTAMNAHNLATPQLEKLMKEIDLAWTNLTAFLVGAGVLPESKSFDFKHGIMKSDSEEDQYKSCGVCLLNVDTRLKVISGVEDISKLSYGRKQYHAPCANFWVNCVDSTLPGLRLPELL</sequence>
<name>V4AR01_LOTGI</name>
<dbReference type="GO" id="GO:0030130">
    <property type="term" value="C:clathrin coat of trans-Golgi network vesicle"/>
    <property type="evidence" value="ECO:0007669"/>
    <property type="project" value="TreeGrafter"/>
</dbReference>
<feature type="compositionally biased region" description="Low complexity" evidence="1">
    <location>
        <begin position="371"/>
        <end position="380"/>
    </location>
</feature>
<feature type="compositionally biased region" description="Low complexity" evidence="1">
    <location>
        <begin position="506"/>
        <end position="518"/>
    </location>
</feature>
<feature type="region of interest" description="Disordered" evidence="1">
    <location>
        <begin position="561"/>
        <end position="593"/>
    </location>
</feature>
<dbReference type="Pfam" id="PF25999">
    <property type="entry name" value="SYNRG_C"/>
    <property type="match status" value="1"/>
</dbReference>
<evidence type="ECO:0000259" key="2">
    <source>
        <dbReference type="PROSITE" id="PS50031"/>
    </source>
</evidence>
<feature type="compositionally biased region" description="Polar residues" evidence="1">
    <location>
        <begin position="235"/>
        <end position="246"/>
    </location>
</feature>
<feature type="compositionally biased region" description="Low complexity" evidence="1">
    <location>
        <begin position="638"/>
        <end position="648"/>
    </location>
</feature>
<proteinExistence type="predicted"/>
<dbReference type="OMA" id="EDAMISW"/>
<gene>
    <name evidence="3" type="ORF">LOTGIDRAFT_159278</name>
</gene>
<dbReference type="InterPro" id="IPR000261">
    <property type="entry name" value="EH_dom"/>
</dbReference>
<dbReference type="Proteomes" id="UP000030746">
    <property type="component" value="Unassembled WGS sequence"/>
</dbReference>
<dbReference type="SUPFAM" id="SSF47473">
    <property type="entry name" value="EF-hand"/>
    <property type="match status" value="1"/>
</dbReference>
<feature type="compositionally biased region" description="Acidic residues" evidence="1">
    <location>
        <begin position="737"/>
        <end position="753"/>
    </location>
</feature>
<feature type="compositionally biased region" description="Low complexity" evidence="1">
    <location>
        <begin position="69"/>
        <end position="90"/>
    </location>
</feature>
<dbReference type="PROSITE" id="PS50031">
    <property type="entry name" value="EH"/>
    <property type="match status" value="1"/>
</dbReference>
<dbReference type="KEGG" id="lgi:LOTGIDRAFT_159278"/>
<dbReference type="PANTHER" id="PTHR15463">
    <property type="entry name" value="AP1 GAMMA SUBUNIT BINDING PROTEIN 1"/>
    <property type="match status" value="1"/>
</dbReference>
<feature type="region of interest" description="Disordered" evidence="1">
    <location>
        <begin position="635"/>
        <end position="690"/>
    </location>
</feature>
<feature type="compositionally biased region" description="Acidic residues" evidence="1">
    <location>
        <begin position="561"/>
        <end position="570"/>
    </location>
</feature>
<dbReference type="STRING" id="225164.V4AR01"/>
<dbReference type="InterPro" id="IPR039656">
    <property type="entry name" value="SYNRG"/>
</dbReference>
<dbReference type="OrthoDB" id="524326at2759"/>
<feature type="region of interest" description="Disordered" evidence="1">
    <location>
        <begin position="494"/>
        <end position="523"/>
    </location>
</feature>
<reference evidence="3 4" key="1">
    <citation type="journal article" date="2013" name="Nature">
        <title>Insights into bilaterian evolution from three spiralian genomes.</title>
        <authorList>
            <person name="Simakov O."/>
            <person name="Marletaz F."/>
            <person name="Cho S.J."/>
            <person name="Edsinger-Gonzales E."/>
            <person name="Havlak P."/>
            <person name="Hellsten U."/>
            <person name="Kuo D.H."/>
            <person name="Larsson T."/>
            <person name="Lv J."/>
            <person name="Arendt D."/>
            <person name="Savage R."/>
            <person name="Osoegawa K."/>
            <person name="de Jong P."/>
            <person name="Grimwood J."/>
            <person name="Chapman J.A."/>
            <person name="Shapiro H."/>
            <person name="Aerts A."/>
            <person name="Otillar R.P."/>
            <person name="Terry A.Y."/>
            <person name="Boore J.L."/>
            <person name="Grigoriev I.V."/>
            <person name="Lindberg D.R."/>
            <person name="Seaver E.C."/>
            <person name="Weisblat D.A."/>
            <person name="Putnam N.H."/>
            <person name="Rokhsar D.S."/>
        </authorList>
    </citation>
    <scope>NUCLEOTIDE SEQUENCE [LARGE SCALE GENOMIC DNA]</scope>
</reference>
<dbReference type="GeneID" id="20238015"/>
<dbReference type="EMBL" id="KB201305">
    <property type="protein sequence ID" value="ESO97255.1"/>
    <property type="molecule type" value="Genomic_DNA"/>
</dbReference>
<feature type="region of interest" description="Disordered" evidence="1">
    <location>
        <begin position="370"/>
        <end position="411"/>
    </location>
</feature>
<feature type="compositionally biased region" description="Pro residues" evidence="1">
    <location>
        <begin position="212"/>
        <end position="222"/>
    </location>
</feature>
<evidence type="ECO:0000256" key="1">
    <source>
        <dbReference type="SAM" id="MobiDB-lite"/>
    </source>
</evidence>
<evidence type="ECO:0000313" key="3">
    <source>
        <dbReference type="EMBL" id="ESO97255.1"/>
    </source>
</evidence>
<feature type="compositionally biased region" description="Polar residues" evidence="1">
    <location>
        <begin position="660"/>
        <end position="677"/>
    </location>
</feature>
<dbReference type="PANTHER" id="PTHR15463:SF2">
    <property type="entry name" value="SYNERGIN GAMMA"/>
    <property type="match status" value="1"/>
</dbReference>
<feature type="compositionally biased region" description="Low complexity" evidence="1">
    <location>
        <begin position="223"/>
        <end position="234"/>
    </location>
</feature>
<protein>
    <recommendedName>
        <fullName evidence="2">EH domain-containing protein</fullName>
    </recommendedName>
</protein>
<dbReference type="InterPro" id="IPR059024">
    <property type="entry name" value="SYNRG_C"/>
</dbReference>
<organism evidence="3 4">
    <name type="scientific">Lottia gigantea</name>
    <name type="common">Giant owl limpet</name>
    <dbReference type="NCBI Taxonomy" id="225164"/>
    <lineage>
        <taxon>Eukaryota</taxon>
        <taxon>Metazoa</taxon>
        <taxon>Spiralia</taxon>
        <taxon>Lophotrochozoa</taxon>
        <taxon>Mollusca</taxon>
        <taxon>Gastropoda</taxon>
        <taxon>Patellogastropoda</taxon>
        <taxon>Lottioidea</taxon>
        <taxon>Lottiidae</taxon>
        <taxon>Lottia</taxon>
    </lineage>
</organism>